<dbReference type="RefSeq" id="XP_030991424.1">
    <property type="nucleotide sequence ID" value="XM_031143975.1"/>
</dbReference>
<evidence type="ECO:0000313" key="4">
    <source>
        <dbReference type="Proteomes" id="UP000319257"/>
    </source>
</evidence>
<sequence>MITPPEDDFMITDILLSPASTRSSETRADSGEILRLDWHASGDVCLDSFYSNFHLSHPFLLPKPDLAARARTHDMEPLLTAVRWVGSLYLKSLSAQLNLFDKAHGMIYDTTKTKDGFTVQAMMLLVLGLGGSGRQEEARKVLSDAQAIALEIGMNTRAYAVSHGESTPVLEESWRRTWWDLYVIDGLIAGVHRCTSFPLFDVPCNVDLPCEEFEYLAGWIPPPTSIDNLMAPEFADESQPLSSYAYRISAIRILGNLVRLRETKNTNTNQVQSLLTNWQLHLPPHKRDCLQQDGSPDEMMFQAFMIVHMTSILLHLPHSQITFTPAHSITSCAAQIEVHADGIHNAHTQHALHSANEISTMVTYPVPLQTHSPLFSCIVTLSSIVHVGKILSGIPFDIDRTRQQLGLNIGALTQMARIWKIAEDSVRQTRSVTGELQRGGMMKSGRW</sequence>
<name>A0A507APM2_9PEZI</name>
<dbReference type="EMBL" id="SKBQ01000063">
    <property type="protein sequence ID" value="TPX09713.1"/>
    <property type="molecule type" value="Genomic_DNA"/>
</dbReference>
<keyword evidence="4" id="KW-1185">Reference proteome</keyword>
<comment type="caution">
    <text evidence="3">The sequence shown here is derived from an EMBL/GenBank/DDBJ whole genome shotgun (WGS) entry which is preliminary data.</text>
</comment>
<dbReference type="GO" id="GO:0008270">
    <property type="term" value="F:zinc ion binding"/>
    <property type="evidence" value="ECO:0007669"/>
    <property type="project" value="InterPro"/>
</dbReference>
<dbReference type="Pfam" id="PF04082">
    <property type="entry name" value="Fungal_trans"/>
    <property type="match status" value="1"/>
</dbReference>
<dbReference type="PANTHER" id="PTHR47431:SF1">
    <property type="entry name" value="ZN(II)2CYS6 TRANSCRIPTION FACTOR (EUROFUNG)"/>
    <property type="match status" value="1"/>
</dbReference>
<gene>
    <name evidence="3" type="ORF">E0L32_009052</name>
</gene>
<evidence type="ECO:0000259" key="2">
    <source>
        <dbReference type="Pfam" id="PF04082"/>
    </source>
</evidence>
<evidence type="ECO:0000313" key="3">
    <source>
        <dbReference type="EMBL" id="TPX09713.1"/>
    </source>
</evidence>
<protein>
    <recommendedName>
        <fullName evidence="2">Xylanolytic transcriptional activator regulatory domain-containing protein</fullName>
    </recommendedName>
</protein>
<organism evidence="3 4">
    <name type="scientific">Thyridium curvatum</name>
    <dbReference type="NCBI Taxonomy" id="1093900"/>
    <lineage>
        <taxon>Eukaryota</taxon>
        <taxon>Fungi</taxon>
        <taxon>Dikarya</taxon>
        <taxon>Ascomycota</taxon>
        <taxon>Pezizomycotina</taxon>
        <taxon>Sordariomycetes</taxon>
        <taxon>Sordariomycetidae</taxon>
        <taxon>Thyridiales</taxon>
        <taxon>Thyridiaceae</taxon>
        <taxon>Thyridium</taxon>
    </lineage>
</organism>
<dbReference type="InterPro" id="IPR007219">
    <property type="entry name" value="XnlR_reg_dom"/>
</dbReference>
<keyword evidence="1" id="KW-0539">Nucleus</keyword>
<dbReference type="OrthoDB" id="5367487at2759"/>
<dbReference type="PANTHER" id="PTHR47431">
    <property type="entry name" value="ZN(II)2CYS6 TRANSCRIPTION FACTOR (EUROFUNG)-RELATED"/>
    <property type="match status" value="1"/>
</dbReference>
<proteinExistence type="predicted"/>
<dbReference type="AlphaFoldDB" id="A0A507APM2"/>
<dbReference type="InParanoid" id="A0A507APM2"/>
<feature type="domain" description="Xylanolytic transcriptional activator regulatory" evidence="2">
    <location>
        <begin position="46"/>
        <end position="272"/>
    </location>
</feature>
<dbReference type="STRING" id="1093900.A0A507APM2"/>
<dbReference type="GeneID" id="41976499"/>
<reference evidence="3 4" key="1">
    <citation type="submission" date="2019-06" db="EMBL/GenBank/DDBJ databases">
        <title>Draft genome sequence of the filamentous fungus Phialemoniopsis curvata isolated from diesel fuel.</title>
        <authorList>
            <person name="Varaljay V.A."/>
            <person name="Lyon W.J."/>
            <person name="Crouch A.L."/>
            <person name="Drake C.E."/>
            <person name="Hollomon J.M."/>
            <person name="Nadeau L.J."/>
            <person name="Nunn H.S."/>
            <person name="Stevenson B.S."/>
            <person name="Bojanowski C.L."/>
            <person name="Crookes-Goodson W.J."/>
        </authorList>
    </citation>
    <scope>NUCLEOTIDE SEQUENCE [LARGE SCALE GENOMIC DNA]</scope>
    <source>
        <strain evidence="3 4">D216</strain>
    </source>
</reference>
<dbReference type="CDD" id="cd12148">
    <property type="entry name" value="fungal_TF_MHR"/>
    <property type="match status" value="1"/>
</dbReference>
<evidence type="ECO:0000256" key="1">
    <source>
        <dbReference type="ARBA" id="ARBA00023242"/>
    </source>
</evidence>
<dbReference type="GO" id="GO:0003677">
    <property type="term" value="F:DNA binding"/>
    <property type="evidence" value="ECO:0007669"/>
    <property type="project" value="InterPro"/>
</dbReference>
<dbReference type="Proteomes" id="UP000319257">
    <property type="component" value="Unassembled WGS sequence"/>
</dbReference>
<dbReference type="GO" id="GO:0006351">
    <property type="term" value="P:DNA-templated transcription"/>
    <property type="evidence" value="ECO:0007669"/>
    <property type="project" value="InterPro"/>
</dbReference>
<accession>A0A507APM2</accession>